<dbReference type="GO" id="GO:0005634">
    <property type="term" value="C:nucleus"/>
    <property type="evidence" value="ECO:0007669"/>
    <property type="project" value="UniProtKB-SubCell"/>
</dbReference>
<dbReference type="PANTHER" id="PTHR21231:SF8">
    <property type="entry name" value="GPN-LOOP GTPASE 1"/>
    <property type="match status" value="1"/>
</dbReference>
<comment type="subcellular location">
    <subcellularLocation>
        <location evidence="5">Cytoplasm</location>
    </subcellularLocation>
    <subcellularLocation>
        <location evidence="5">Nucleus</location>
    </subcellularLocation>
</comment>
<name>A0A4P9WP95_9FUNG</name>
<keyword evidence="5" id="KW-0963">Cytoplasm</keyword>
<evidence type="ECO:0000256" key="3">
    <source>
        <dbReference type="ARBA" id="ARBA00022801"/>
    </source>
</evidence>
<evidence type="ECO:0000256" key="4">
    <source>
        <dbReference type="ARBA" id="ARBA00023134"/>
    </source>
</evidence>
<feature type="non-terminal residue" evidence="6">
    <location>
        <position position="176"/>
    </location>
</feature>
<dbReference type="Pfam" id="PF03029">
    <property type="entry name" value="ATP_bind_1"/>
    <property type="match status" value="1"/>
</dbReference>
<dbReference type="SUPFAM" id="SSF52540">
    <property type="entry name" value="P-loop containing nucleoside triphosphate hydrolases"/>
    <property type="match status" value="1"/>
</dbReference>
<keyword evidence="2 5" id="KW-0547">Nucleotide-binding</keyword>
<evidence type="ECO:0000256" key="1">
    <source>
        <dbReference type="ARBA" id="ARBA00005290"/>
    </source>
</evidence>
<dbReference type="GO" id="GO:0005737">
    <property type="term" value="C:cytoplasm"/>
    <property type="evidence" value="ECO:0007669"/>
    <property type="project" value="UniProtKB-SubCell"/>
</dbReference>
<dbReference type="EC" id="3.6.5.-" evidence="5"/>
<dbReference type="EMBL" id="KZ993809">
    <property type="protein sequence ID" value="RKO94844.1"/>
    <property type="molecule type" value="Genomic_DNA"/>
</dbReference>
<dbReference type="InterPro" id="IPR027417">
    <property type="entry name" value="P-loop_NTPase"/>
</dbReference>
<accession>A0A4P9WP95</accession>
<dbReference type="OrthoDB" id="243313at2759"/>
<dbReference type="PANTHER" id="PTHR21231">
    <property type="entry name" value="XPA-BINDING PROTEIN 1-RELATED"/>
    <property type="match status" value="1"/>
</dbReference>
<dbReference type="InterPro" id="IPR004130">
    <property type="entry name" value="Gpn"/>
</dbReference>
<keyword evidence="4 5" id="KW-0342">GTP-binding</keyword>
<dbReference type="GO" id="GO:0003924">
    <property type="term" value="F:GTPase activity"/>
    <property type="evidence" value="ECO:0007669"/>
    <property type="project" value="TreeGrafter"/>
</dbReference>
<reference evidence="7" key="1">
    <citation type="journal article" date="2018" name="Nat. Microbiol.">
        <title>Leveraging single-cell genomics to expand the fungal tree of life.</title>
        <authorList>
            <person name="Ahrendt S.R."/>
            <person name="Quandt C.A."/>
            <person name="Ciobanu D."/>
            <person name="Clum A."/>
            <person name="Salamov A."/>
            <person name="Andreopoulos B."/>
            <person name="Cheng J.F."/>
            <person name="Woyke T."/>
            <person name="Pelin A."/>
            <person name="Henrissat B."/>
            <person name="Reynolds N.K."/>
            <person name="Benny G.L."/>
            <person name="Smith M.E."/>
            <person name="James T.Y."/>
            <person name="Grigoriev I.V."/>
        </authorList>
    </citation>
    <scope>NUCLEOTIDE SEQUENCE [LARGE SCALE GENOMIC DNA]</scope>
</reference>
<dbReference type="Gene3D" id="3.40.50.300">
    <property type="entry name" value="P-loop containing nucleotide triphosphate hydrolases"/>
    <property type="match status" value="1"/>
</dbReference>
<evidence type="ECO:0000313" key="7">
    <source>
        <dbReference type="Proteomes" id="UP000269721"/>
    </source>
</evidence>
<comment type="similarity">
    <text evidence="1 5">Belongs to the GPN-loop GTPase family.</text>
</comment>
<comment type="subunit">
    <text evidence="5">Binds to RNA polymerase II.</text>
</comment>
<dbReference type="GO" id="GO:0005525">
    <property type="term" value="F:GTP binding"/>
    <property type="evidence" value="ECO:0007669"/>
    <property type="project" value="UniProtKB-KW"/>
</dbReference>
<proteinExistence type="inferred from homology"/>
<protein>
    <recommendedName>
        <fullName evidence="5">GPN-loop GTPase</fullName>
        <ecNumber evidence="5">3.6.5.-</ecNumber>
    </recommendedName>
</protein>
<sequence length="176" mass="19499">MRILLVCGFAGSGKTSFVAKFGEHLQKQGKTIYLINLDPAVENLPFEPKLDIRDTIDYKGIMKDLVLGPNGAIMACMNIFASKIDQITAIISSKIETHDYVLIDTPGQIEIFTWSSSGDIIAKSLKTTFTDVSLLYVVDANRCSNSHTTMASNILHACSVFKKMDIPMRLIFTKMD</sequence>
<gene>
    <name evidence="6" type="ORF">BDK51DRAFT_7906</name>
</gene>
<evidence type="ECO:0000256" key="5">
    <source>
        <dbReference type="RuleBase" id="RU365059"/>
    </source>
</evidence>
<keyword evidence="3 5" id="KW-0378">Hydrolase</keyword>
<keyword evidence="7" id="KW-1185">Reference proteome</keyword>
<comment type="function">
    <text evidence="5">Small GTPase required for proper nuclear import of RNA polymerase II (RNAPII). May act at an RNAP assembly step prior to nuclear import.</text>
</comment>
<dbReference type="AlphaFoldDB" id="A0A4P9WP95"/>
<evidence type="ECO:0000313" key="6">
    <source>
        <dbReference type="EMBL" id="RKO94844.1"/>
    </source>
</evidence>
<organism evidence="6 7">
    <name type="scientific">Blyttiomyces helicus</name>
    <dbReference type="NCBI Taxonomy" id="388810"/>
    <lineage>
        <taxon>Eukaryota</taxon>
        <taxon>Fungi</taxon>
        <taxon>Fungi incertae sedis</taxon>
        <taxon>Chytridiomycota</taxon>
        <taxon>Chytridiomycota incertae sedis</taxon>
        <taxon>Chytridiomycetes</taxon>
        <taxon>Chytridiomycetes incertae sedis</taxon>
        <taxon>Blyttiomyces</taxon>
    </lineage>
</organism>
<dbReference type="Proteomes" id="UP000269721">
    <property type="component" value="Unassembled WGS sequence"/>
</dbReference>
<evidence type="ECO:0000256" key="2">
    <source>
        <dbReference type="ARBA" id="ARBA00022741"/>
    </source>
</evidence>